<protein>
    <submittedName>
        <fullName evidence="1">Uncharacterized protein</fullName>
    </submittedName>
</protein>
<proteinExistence type="predicted"/>
<dbReference type="EMBL" id="JACCCY010000007">
    <property type="protein sequence ID" value="NYI51158.1"/>
    <property type="molecule type" value="Genomic_DNA"/>
</dbReference>
<accession>A0A8E2D6P0</accession>
<dbReference type="AlphaFoldDB" id="A0A8E2D6P0"/>
<gene>
    <name evidence="1" type="ORF">F5613_003331</name>
</gene>
<dbReference type="Proteomes" id="UP000574332">
    <property type="component" value="Unassembled WGS sequence"/>
</dbReference>
<evidence type="ECO:0000313" key="2">
    <source>
        <dbReference type="Proteomes" id="UP000574332"/>
    </source>
</evidence>
<comment type="caution">
    <text evidence="1">The sequence shown here is derived from an EMBL/GenBank/DDBJ whole genome shotgun (WGS) entry which is preliminary data.</text>
</comment>
<evidence type="ECO:0000313" key="1">
    <source>
        <dbReference type="EMBL" id="NYI51158.1"/>
    </source>
</evidence>
<organism evidence="1 2">
    <name type="scientific">Macellibacteroides fermentans</name>
    <dbReference type="NCBI Taxonomy" id="879969"/>
    <lineage>
        <taxon>Bacteria</taxon>
        <taxon>Pseudomonadati</taxon>
        <taxon>Bacteroidota</taxon>
        <taxon>Bacteroidia</taxon>
        <taxon>Bacteroidales</taxon>
        <taxon>Porphyromonadaceae</taxon>
        <taxon>Macellibacteroides</taxon>
    </lineage>
</organism>
<name>A0A8E2D6P0_9PORP</name>
<sequence length="32" mass="3710">MLILSDDIDDLIDKNENYKAPAFGKWINKSEI</sequence>
<keyword evidence="2" id="KW-1185">Reference proteome</keyword>
<reference evidence="1 2" key="1">
    <citation type="submission" date="2020-07" db="EMBL/GenBank/DDBJ databases">
        <title>Genomic Encyclopedia of Type Strains, Phase IV (KMG-IV): sequencing the most valuable type-strain genomes for metagenomic binning, comparative biology and taxonomic classification.</title>
        <authorList>
            <person name="Goeker M."/>
        </authorList>
    </citation>
    <scope>NUCLEOTIDE SEQUENCE [LARGE SCALE GENOMIC DNA]</scope>
    <source>
        <strain evidence="1 2">DSM 23697</strain>
    </source>
</reference>